<comment type="caution">
    <text evidence="2">The sequence shown here is derived from an EMBL/GenBank/DDBJ whole genome shotgun (WGS) entry which is preliminary data.</text>
</comment>
<dbReference type="GO" id="GO:0016740">
    <property type="term" value="F:transferase activity"/>
    <property type="evidence" value="ECO:0007669"/>
    <property type="project" value="UniProtKB-KW"/>
</dbReference>
<sequence length="409" mass="43096">MHLLFISSLLPDGRSSTGFEIANRAISEGLEAAGARLTLVGFRRPGALPPERAHVDLGELAIENGAAGRAQKIRWVLDAWRSGLPVGSAKLRGLGEAALRARLTEAGPFDAVVLSSVQMPIAYPFLSTLAPVIFVAHNVEHLSAAENAEHARSRVARFLYRREAKLLRGAEARLCREAAVIHSLAAEDARNLGLADDPRSIPLSLTVGHGGPREDDGTRAADVVMIGTWSWAPNRAGLDWFVESVAPLLPADVTVAIAGRFDGAPPAAPPQVSFHGRVPDAQAFVRSGRVVALATRGGTGVQLKTIETLEEGMPAVATPLALRGLGAVLPSNLRVASDPGAFAAALADLVRRERAGETLRLDGRAFAQRQAGDLQRGLKQGLARLAGSAEPVLAQPEPADAASRRTVAR</sequence>
<evidence type="ECO:0000256" key="1">
    <source>
        <dbReference type="SAM" id="MobiDB-lite"/>
    </source>
</evidence>
<dbReference type="Pfam" id="PF13692">
    <property type="entry name" value="Glyco_trans_1_4"/>
    <property type="match status" value="1"/>
</dbReference>
<dbReference type="RefSeq" id="WP_183198162.1">
    <property type="nucleotide sequence ID" value="NZ_JACIEK010000001.1"/>
</dbReference>
<dbReference type="Gene3D" id="3.40.50.2000">
    <property type="entry name" value="Glycogen Phosphorylase B"/>
    <property type="match status" value="1"/>
</dbReference>
<keyword evidence="2" id="KW-0808">Transferase</keyword>
<evidence type="ECO:0000313" key="2">
    <source>
        <dbReference type="EMBL" id="MBB3997028.1"/>
    </source>
</evidence>
<protein>
    <submittedName>
        <fullName evidence="2">Glycosyltransferase involved in cell wall biosynthesis</fullName>
    </submittedName>
</protein>
<gene>
    <name evidence="2" type="ORF">GGR04_000849</name>
</gene>
<reference evidence="2 3" key="1">
    <citation type="submission" date="2020-08" db="EMBL/GenBank/DDBJ databases">
        <title>Genomic Encyclopedia of Type Strains, Phase IV (KMG-IV): sequencing the most valuable type-strain genomes for metagenomic binning, comparative biology and taxonomic classification.</title>
        <authorList>
            <person name="Goeker M."/>
        </authorList>
    </citation>
    <scope>NUCLEOTIDE SEQUENCE [LARGE SCALE GENOMIC DNA]</scope>
    <source>
        <strain evidence="2 3">DSM 102238</strain>
    </source>
</reference>
<accession>A0A7W6E974</accession>
<name>A0A7W6E974_9HYPH</name>
<organism evidence="2 3">
    <name type="scientific">Aureimonas pseudogalii</name>
    <dbReference type="NCBI Taxonomy" id="1744844"/>
    <lineage>
        <taxon>Bacteria</taxon>
        <taxon>Pseudomonadati</taxon>
        <taxon>Pseudomonadota</taxon>
        <taxon>Alphaproteobacteria</taxon>
        <taxon>Hyphomicrobiales</taxon>
        <taxon>Aurantimonadaceae</taxon>
        <taxon>Aureimonas</taxon>
    </lineage>
</organism>
<dbReference type="AlphaFoldDB" id="A0A7W6E974"/>
<dbReference type="Proteomes" id="UP000542776">
    <property type="component" value="Unassembled WGS sequence"/>
</dbReference>
<dbReference type="EMBL" id="JACIEK010000001">
    <property type="protein sequence ID" value="MBB3997028.1"/>
    <property type="molecule type" value="Genomic_DNA"/>
</dbReference>
<keyword evidence="3" id="KW-1185">Reference proteome</keyword>
<feature type="region of interest" description="Disordered" evidence="1">
    <location>
        <begin position="389"/>
        <end position="409"/>
    </location>
</feature>
<dbReference type="SUPFAM" id="SSF53756">
    <property type="entry name" value="UDP-Glycosyltransferase/glycogen phosphorylase"/>
    <property type="match status" value="1"/>
</dbReference>
<evidence type="ECO:0000313" key="3">
    <source>
        <dbReference type="Proteomes" id="UP000542776"/>
    </source>
</evidence>
<proteinExistence type="predicted"/>